<dbReference type="PANTHER" id="PTHR19303">
    <property type="entry name" value="TRANSPOSON"/>
    <property type="match status" value="1"/>
</dbReference>
<accession>A0A151IRD9</accession>
<evidence type="ECO:0000313" key="4">
    <source>
        <dbReference type="Proteomes" id="UP000078492"/>
    </source>
</evidence>
<feature type="domain" description="DDE-1" evidence="2">
    <location>
        <begin position="231"/>
        <end position="317"/>
    </location>
</feature>
<protein>
    <recommendedName>
        <fullName evidence="2">DDE-1 domain-containing protein</fullName>
    </recommendedName>
</protein>
<organism evidence="3 4">
    <name type="scientific">Trachymyrmex cornetzi</name>
    <dbReference type="NCBI Taxonomy" id="471704"/>
    <lineage>
        <taxon>Eukaryota</taxon>
        <taxon>Metazoa</taxon>
        <taxon>Ecdysozoa</taxon>
        <taxon>Arthropoda</taxon>
        <taxon>Hexapoda</taxon>
        <taxon>Insecta</taxon>
        <taxon>Pterygota</taxon>
        <taxon>Neoptera</taxon>
        <taxon>Endopterygota</taxon>
        <taxon>Hymenoptera</taxon>
        <taxon>Apocrita</taxon>
        <taxon>Aculeata</taxon>
        <taxon>Formicoidea</taxon>
        <taxon>Formicidae</taxon>
        <taxon>Myrmicinae</taxon>
        <taxon>Trachymyrmex</taxon>
    </lineage>
</organism>
<dbReference type="InterPro" id="IPR013083">
    <property type="entry name" value="Znf_RING/FYVE/PHD"/>
</dbReference>
<dbReference type="AlphaFoldDB" id="A0A151IRD9"/>
<keyword evidence="1" id="KW-0472">Membrane</keyword>
<dbReference type="Gene3D" id="3.30.40.10">
    <property type="entry name" value="Zinc/RING finger domain, C3HC4 (zinc finger)"/>
    <property type="match status" value="1"/>
</dbReference>
<evidence type="ECO:0000259" key="2">
    <source>
        <dbReference type="Pfam" id="PF03184"/>
    </source>
</evidence>
<evidence type="ECO:0000256" key="1">
    <source>
        <dbReference type="SAM" id="Phobius"/>
    </source>
</evidence>
<keyword evidence="1" id="KW-1133">Transmembrane helix</keyword>
<dbReference type="InterPro" id="IPR004875">
    <property type="entry name" value="DDE_SF_endonuclease_dom"/>
</dbReference>
<dbReference type="Proteomes" id="UP000078492">
    <property type="component" value="Unassembled WGS sequence"/>
</dbReference>
<dbReference type="PANTHER" id="PTHR19303:SF71">
    <property type="entry name" value="ZINC FINGER PHD-TYPE DOMAIN-CONTAINING PROTEIN"/>
    <property type="match status" value="1"/>
</dbReference>
<dbReference type="InterPro" id="IPR011011">
    <property type="entry name" value="Znf_FYVE_PHD"/>
</dbReference>
<gene>
    <name evidence="3" type="ORF">ALC57_18636</name>
</gene>
<keyword evidence="1" id="KW-0812">Transmembrane</keyword>
<name>A0A151IRD9_9HYME</name>
<dbReference type="Pfam" id="PF03184">
    <property type="entry name" value="DDE_1"/>
    <property type="match status" value="1"/>
</dbReference>
<dbReference type="GO" id="GO:0005634">
    <property type="term" value="C:nucleus"/>
    <property type="evidence" value="ECO:0007669"/>
    <property type="project" value="TreeGrafter"/>
</dbReference>
<sequence length="562" mass="64010">MRNYKRKTDRGIKSVKLMKEAVELVIKEKHSIRSIARNYNICRQSLKRCIERYKNNSDLFTFGYASRSILTADQETSLTDYLLKLSQIFHGIGSKEVRHWAYDIAVKYDINIPCSWHANKMAGTDWLTAFLKRNKRLSIRRLEATSLSRATSFNKTNVNNFFDKFAMVMDKYKFSKGKRNAGSITSAEREINVTVLVAAGMFVPPMFLFPRKKYRDYFVRHGPPDCISMGNASGWMTDVEFYGFMNHFIKHVKPSKDSPVLLLVDNHSSHLSIKTLDLAKENGVVMLSFPPHCSYKLQPLDVAVYGPFKKYLSSAQDAWLRSNPGKTMTIYDIPSIVRTSLPLALSFVNIIKGFEKSGIFPFNKDIFDESDYAPSYVTDRSDPMDRQDLPSKTLDIAETETLSPVILCPVPFISRSIETHSPVASTSMSASKVIFPEVVRPFPKAGPRKMTTRKRRRTTILTETPEKTALAMEQDKNKKKYAAKQPATKKKKQIKKKILQDYNDNSCSAENEYFCLVCCEAYTDSAPGKEWVQCSTCKGWAHANCSRNTSISYVCVNCNDDE</sequence>
<feature type="transmembrane region" description="Helical" evidence="1">
    <location>
        <begin position="191"/>
        <end position="209"/>
    </location>
</feature>
<dbReference type="GO" id="GO:0003677">
    <property type="term" value="F:DNA binding"/>
    <property type="evidence" value="ECO:0007669"/>
    <property type="project" value="TreeGrafter"/>
</dbReference>
<evidence type="ECO:0000313" key="3">
    <source>
        <dbReference type="EMBL" id="KYN09256.1"/>
    </source>
</evidence>
<dbReference type="InterPro" id="IPR050863">
    <property type="entry name" value="CenT-Element_Derived"/>
</dbReference>
<dbReference type="EMBL" id="KQ981133">
    <property type="protein sequence ID" value="KYN09256.1"/>
    <property type="molecule type" value="Genomic_DNA"/>
</dbReference>
<dbReference type="SUPFAM" id="SSF57903">
    <property type="entry name" value="FYVE/PHD zinc finger"/>
    <property type="match status" value="1"/>
</dbReference>
<reference evidence="3 4" key="1">
    <citation type="submission" date="2015-09" db="EMBL/GenBank/DDBJ databases">
        <title>Trachymyrmex cornetzi WGS genome.</title>
        <authorList>
            <person name="Nygaard S."/>
            <person name="Hu H."/>
            <person name="Boomsma J."/>
            <person name="Zhang G."/>
        </authorList>
    </citation>
    <scope>NUCLEOTIDE SEQUENCE [LARGE SCALE GENOMIC DNA]</scope>
    <source>
        <strain evidence="3">Tcor2-1</strain>
        <tissue evidence="3">Whole body</tissue>
    </source>
</reference>
<keyword evidence="4" id="KW-1185">Reference proteome</keyword>
<proteinExistence type="predicted"/>
<dbReference type="STRING" id="471704.A0A151IRD9"/>